<dbReference type="HOGENOM" id="CLU_000384_6_0_1"/>
<dbReference type="InParanoid" id="H2XXH0"/>
<dbReference type="SUPFAM" id="SSF53098">
    <property type="entry name" value="Ribonuclease H-like"/>
    <property type="match status" value="1"/>
</dbReference>
<dbReference type="InterPro" id="IPR041588">
    <property type="entry name" value="Integrase_H2C2"/>
</dbReference>
<dbReference type="OMA" id="ITEWIHT"/>
<sequence length="440" mass="51025">MDRNDYDKIVKFFQTGEIPAEFETSHTRFGFKRKCRTYSLDAETLDLYYIQKNKDGSIKRRAKVVVGTSEDAKLAFYEVHDPKMHSHMGLNRSLQAISKNYFWPRMTYDITEWIHTCPVCQNAKEADKTKLCQIKVSEPWEILSMEIIGPVNETTEGYKFIFTATDYYSKWVEAFPICNKYPAEVAACLKLIFYRHGACKSVLSDEPSEFINQVNNELCKQLGIQHNVKAVYHPHMKSFDDKSAQDRQAAFLSLVMEHAYDWPHYIDGMLFTMRTKKHPSTRYTPFFLLHKREARMPPVPKTDPIASIDGDFDLNQILQPNYDSVANKSRLPEARVHQKVVENVKQSQSQQILDNARKGTDSETQKTFAVGEKVLLANNRKRPFDELNVDASYSGPFVIADIKTNKVRLMSLKDYSQVKIMPNIDRIIPYRESFNLSMFE</sequence>
<dbReference type="Gene3D" id="1.10.340.70">
    <property type="match status" value="1"/>
</dbReference>
<dbReference type="PANTHER" id="PTHR37984">
    <property type="entry name" value="PROTEIN CBG26694"/>
    <property type="match status" value="1"/>
</dbReference>
<feature type="domain" description="Integrase catalytic" evidence="2">
    <location>
        <begin position="135"/>
        <end position="293"/>
    </location>
</feature>
<proteinExistence type="predicted"/>
<keyword evidence="4" id="KW-1185">Reference proteome</keyword>
<evidence type="ECO:0000313" key="3">
    <source>
        <dbReference type="Ensembl" id="ENSCINP00000034354.1"/>
    </source>
</evidence>
<dbReference type="GeneTree" id="ENSGT00940000170215"/>
<organism evidence="3 4">
    <name type="scientific">Ciona intestinalis</name>
    <name type="common">Transparent sea squirt</name>
    <name type="synonym">Ascidia intestinalis</name>
    <dbReference type="NCBI Taxonomy" id="7719"/>
    <lineage>
        <taxon>Eukaryota</taxon>
        <taxon>Metazoa</taxon>
        <taxon>Chordata</taxon>
        <taxon>Tunicata</taxon>
        <taxon>Ascidiacea</taxon>
        <taxon>Phlebobranchia</taxon>
        <taxon>Cionidae</taxon>
        <taxon>Ciona</taxon>
    </lineage>
</organism>
<evidence type="ECO:0000313" key="4">
    <source>
        <dbReference type="Proteomes" id="UP000008144"/>
    </source>
</evidence>
<name>H2XXH0_CIOIN</name>
<accession>H2XXH0</accession>
<dbReference type="GO" id="GO:0015074">
    <property type="term" value="P:DNA integration"/>
    <property type="evidence" value="ECO:0007669"/>
    <property type="project" value="InterPro"/>
</dbReference>
<dbReference type="InterPro" id="IPR012337">
    <property type="entry name" value="RNaseH-like_sf"/>
</dbReference>
<dbReference type="InterPro" id="IPR001584">
    <property type="entry name" value="Integrase_cat-core"/>
</dbReference>
<dbReference type="STRING" id="7719.ENSCINP00000034354"/>
<protein>
    <recommendedName>
        <fullName evidence="1">Gypsy retrotransposon integrase-like protein 1</fullName>
    </recommendedName>
</protein>
<dbReference type="AlphaFoldDB" id="H2XXH0"/>
<reference evidence="3" key="2">
    <citation type="submission" date="2025-08" db="UniProtKB">
        <authorList>
            <consortium name="Ensembl"/>
        </authorList>
    </citation>
    <scope>IDENTIFICATION</scope>
</reference>
<dbReference type="GO" id="GO:0003676">
    <property type="term" value="F:nucleic acid binding"/>
    <property type="evidence" value="ECO:0007669"/>
    <property type="project" value="InterPro"/>
</dbReference>
<dbReference type="PROSITE" id="PS50994">
    <property type="entry name" value="INTEGRASE"/>
    <property type="match status" value="1"/>
</dbReference>
<dbReference type="InterPro" id="IPR050951">
    <property type="entry name" value="Retrovirus_Pol_polyprotein"/>
</dbReference>
<reference evidence="4" key="1">
    <citation type="journal article" date="2002" name="Science">
        <title>The draft genome of Ciona intestinalis: insights into chordate and vertebrate origins.</title>
        <authorList>
            <person name="Dehal P."/>
            <person name="Satou Y."/>
            <person name="Campbell R.K."/>
            <person name="Chapman J."/>
            <person name="Degnan B."/>
            <person name="De Tomaso A."/>
            <person name="Davidson B."/>
            <person name="Di Gregorio A."/>
            <person name="Gelpke M."/>
            <person name="Goodstein D.M."/>
            <person name="Harafuji N."/>
            <person name="Hastings K.E."/>
            <person name="Ho I."/>
            <person name="Hotta K."/>
            <person name="Huang W."/>
            <person name="Kawashima T."/>
            <person name="Lemaire P."/>
            <person name="Martinez D."/>
            <person name="Meinertzhagen I.A."/>
            <person name="Necula S."/>
            <person name="Nonaka M."/>
            <person name="Putnam N."/>
            <person name="Rash S."/>
            <person name="Saiga H."/>
            <person name="Satake M."/>
            <person name="Terry A."/>
            <person name="Yamada L."/>
            <person name="Wang H.G."/>
            <person name="Awazu S."/>
            <person name="Azumi K."/>
            <person name="Boore J."/>
            <person name="Branno M."/>
            <person name="Chin-Bow S."/>
            <person name="DeSantis R."/>
            <person name="Doyle S."/>
            <person name="Francino P."/>
            <person name="Keys D.N."/>
            <person name="Haga S."/>
            <person name="Hayashi H."/>
            <person name="Hino K."/>
            <person name="Imai K.S."/>
            <person name="Inaba K."/>
            <person name="Kano S."/>
            <person name="Kobayashi K."/>
            <person name="Kobayashi M."/>
            <person name="Lee B.I."/>
            <person name="Makabe K.W."/>
            <person name="Manohar C."/>
            <person name="Matassi G."/>
            <person name="Medina M."/>
            <person name="Mochizuki Y."/>
            <person name="Mount S."/>
            <person name="Morishita T."/>
            <person name="Miura S."/>
            <person name="Nakayama A."/>
            <person name="Nishizaka S."/>
            <person name="Nomoto H."/>
            <person name="Ohta F."/>
            <person name="Oishi K."/>
            <person name="Rigoutsos I."/>
            <person name="Sano M."/>
            <person name="Sasaki A."/>
            <person name="Sasakura Y."/>
            <person name="Shoguchi E."/>
            <person name="Shin-i T."/>
            <person name="Spagnuolo A."/>
            <person name="Stainier D."/>
            <person name="Suzuki M.M."/>
            <person name="Tassy O."/>
            <person name="Takatori N."/>
            <person name="Tokuoka M."/>
            <person name="Yagi K."/>
            <person name="Yoshizaki F."/>
            <person name="Wada S."/>
            <person name="Zhang C."/>
            <person name="Hyatt P.D."/>
            <person name="Larimer F."/>
            <person name="Detter C."/>
            <person name="Doggett N."/>
            <person name="Glavina T."/>
            <person name="Hawkins T."/>
            <person name="Richardson P."/>
            <person name="Lucas S."/>
            <person name="Kohara Y."/>
            <person name="Levine M."/>
            <person name="Satoh N."/>
            <person name="Rokhsar D.S."/>
        </authorList>
    </citation>
    <scope>NUCLEOTIDE SEQUENCE [LARGE SCALE GENOMIC DNA]</scope>
</reference>
<evidence type="ECO:0000259" key="2">
    <source>
        <dbReference type="PROSITE" id="PS50994"/>
    </source>
</evidence>
<dbReference type="Pfam" id="PF00665">
    <property type="entry name" value="rve"/>
    <property type="match status" value="1"/>
</dbReference>
<reference evidence="3" key="3">
    <citation type="submission" date="2025-09" db="UniProtKB">
        <authorList>
            <consortium name="Ensembl"/>
        </authorList>
    </citation>
    <scope>IDENTIFICATION</scope>
</reference>
<dbReference type="InterPro" id="IPR036397">
    <property type="entry name" value="RNaseH_sf"/>
</dbReference>
<dbReference type="PANTHER" id="PTHR37984:SF5">
    <property type="entry name" value="PROTEIN NYNRIN-LIKE"/>
    <property type="match status" value="1"/>
</dbReference>
<dbReference type="Proteomes" id="UP000008144">
    <property type="component" value="Unassembled WGS sequence"/>
</dbReference>
<dbReference type="Gene3D" id="3.30.420.10">
    <property type="entry name" value="Ribonuclease H-like superfamily/Ribonuclease H"/>
    <property type="match status" value="1"/>
</dbReference>
<evidence type="ECO:0000256" key="1">
    <source>
        <dbReference type="ARBA" id="ARBA00039658"/>
    </source>
</evidence>
<dbReference type="Ensembl" id="ENSCINT00000034809.1">
    <property type="protein sequence ID" value="ENSCINP00000034354.1"/>
    <property type="gene ID" value="ENSCING00000020039.1"/>
</dbReference>
<dbReference type="Pfam" id="PF17921">
    <property type="entry name" value="Integrase_H2C2"/>
    <property type="match status" value="1"/>
</dbReference>